<name>I3RY19_PROHO</name>
<keyword evidence="6" id="KW-0472">Membrane</keyword>
<dbReference type="Gene3D" id="1.10.8.110">
    <property type="entry name" value="Photosystem I PsaF, reaction centre subunit III"/>
    <property type="match status" value="1"/>
</dbReference>
<keyword evidence="10" id="KW-1185">Reference proteome</keyword>
<dbReference type="AlphaFoldDB" id="I3RY19"/>
<gene>
    <name evidence="8" type="primary">psaF</name>
    <name evidence="9" type="ORF">PROH_14015</name>
</gene>
<dbReference type="InterPro" id="IPR003666">
    <property type="entry name" value="PSI_PsaF"/>
</dbReference>
<sequence length="159" mass="17163">MRRLFALVFAALVWFSAVPAASAAVAGLTPCSESAAFIARAEAAATPQAEARFESYASALCGEEGLPHLIVDGRWSHAGDFIIPGLMFLYIAGWIGWVGRAYLIEVHKRKDPVNYEIFIDVPLAMQCAFSGFTWPVAAFQEFSSGTLTVADSQVTTSPR</sequence>
<evidence type="ECO:0000256" key="4">
    <source>
        <dbReference type="ARBA" id="ARBA00022836"/>
    </source>
</evidence>
<keyword evidence="6" id="KW-0793">Thylakoid</keyword>
<evidence type="ECO:0000313" key="8">
    <source>
        <dbReference type="EMBL" id="AFK32757.1"/>
    </source>
</evidence>
<evidence type="ECO:0000256" key="6">
    <source>
        <dbReference type="RuleBase" id="RU368107"/>
    </source>
</evidence>
<dbReference type="InterPro" id="IPR036577">
    <property type="entry name" value="PSI_PsaF_sf"/>
</dbReference>
<protein>
    <recommendedName>
        <fullName evidence="2 6">Photosystem I reaction center subunit III</fullName>
    </recommendedName>
    <alternativeName>
        <fullName evidence="5 6">PSI-F</fullName>
    </alternativeName>
</protein>
<evidence type="ECO:0000256" key="5">
    <source>
        <dbReference type="ARBA" id="ARBA00033433"/>
    </source>
</evidence>
<evidence type="ECO:0000313" key="10">
    <source>
        <dbReference type="Proteomes" id="UP000034681"/>
    </source>
</evidence>
<dbReference type="EMBL" id="JQ739144">
    <property type="protein sequence ID" value="AFK32757.1"/>
    <property type="molecule type" value="Genomic_DNA"/>
</dbReference>
<dbReference type="GO" id="GO:0015979">
    <property type="term" value="P:photosynthesis"/>
    <property type="evidence" value="ECO:0007669"/>
    <property type="project" value="UniProtKB-UniRule"/>
</dbReference>
<evidence type="ECO:0000256" key="3">
    <source>
        <dbReference type="ARBA" id="ARBA00022531"/>
    </source>
</evidence>
<dbReference type="PANTHER" id="PTHR34939:SF1">
    <property type="entry name" value="PHOTOSYSTEM I REACTION CENTER SUBUNIT III, CHLOROPLASTIC"/>
    <property type="match status" value="1"/>
</dbReference>
<feature type="signal peptide" evidence="7">
    <location>
        <begin position="1"/>
        <end position="23"/>
    </location>
</feature>
<dbReference type="OrthoDB" id="512859at2"/>
<evidence type="ECO:0000256" key="2">
    <source>
        <dbReference type="ARBA" id="ARBA00016492"/>
    </source>
</evidence>
<comment type="function">
    <text evidence="6">Participates in efficiency of electron transfer from plastocyanin to P700 (or cytochrome c553 in algae and cyanobacteria). This plastocyanin-docking protein contributes to the specific association of plastocyanin to PSI.</text>
</comment>
<keyword evidence="6" id="KW-1133">Transmembrane helix</keyword>
<dbReference type="SUPFAM" id="SSF81536">
    <property type="entry name" value="Subunit III of photosystem I reaction centre, PsaF"/>
    <property type="match status" value="1"/>
</dbReference>
<dbReference type="EMBL" id="AJTX02000006">
    <property type="protein sequence ID" value="KKI98942.1"/>
    <property type="molecule type" value="Genomic_DNA"/>
</dbReference>
<reference evidence="9 10" key="2">
    <citation type="submission" date="2012-04" db="EMBL/GenBank/DDBJ databases">
        <authorList>
            <person name="Shanker A."/>
            <person name="Yadav P."/>
            <person name="Khan S."/>
            <person name="Sharma V."/>
        </authorList>
    </citation>
    <scope>NUCLEOTIDE SEQUENCE [LARGE SCALE GENOMIC DNA]</scope>
    <source>
        <strain evidence="9">CALU 1027</strain>
    </source>
</reference>
<comment type="subcellular location">
    <subcellularLocation>
        <location evidence="6">Cellular thylakoid membrane</location>
    </subcellularLocation>
</comment>
<dbReference type="Proteomes" id="UP000034681">
    <property type="component" value="Unassembled WGS sequence"/>
</dbReference>
<reference evidence="9 10" key="3">
    <citation type="submission" date="2015-04" db="EMBL/GenBank/DDBJ databases">
        <authorList>
            <person name="Syromyatnikov M.Y."/>
            <person name="Popov V.N."/>
        </authorList>
    </citation>
    <scope>NUCLEOTIDE SEQUENCE [LARGE SCALE GENOMIC DNA]</scope>
    <source>
        <strain evidence="9">CALU 1027</strain>
    </source>
</reference>
<keyword evidence="6 7" id="KW-0732">Signal</keyword>
<reference evidence="8" key="1">
    <citation type="submission" date="2012-03" db="EMBL/GenBank/DDBJ databases">
        <authorList>
            <person name="Pinevich A.V."/>
            <person name="Ivanikova N.V."/>
        </authorList>
    </citation>
    <scope>NUCLEOTIDE SEQUENCE</scope>
    <source>
        <strain evidence="8">PCC 9006</strain>
    </source>
</reference>
<keyword evidence="3 6" id="KW-0602">Photosynthesis</keyword>
<dbReference type="RefSeq" id="WP_016925116.1">
    <property type="nucleotide sequence ID" value="NZ_KB235937.1"/>
</dbReference>
<dbReference type="PANTHER" id="PTHR34939">
    <property type="entry name" value="PHOTOSYSTEM I REACTION CENTER SUBUNIT III, CHLOROPLASTIC"/>
    <property type="match status" value="1"/>
</dbReference>
<keyword evidence="4 6" id="KW-0603">Photosystem I</keyword>
<dbReference type="GO" id="GO:0031676">
    <property type="term" value="C:plasma membrane-derived thylakoid membrane"/>
    <property type="evidence" value="ECO:0007669"/>
    <property type="project" value="UniProtKB-SubCell"/>
</dbReference>
<feature type="non-terminal residue" evidence="8">
    <location>
        <position position="159"/>
    </location>
</feature>
<proteinExistence type="inferred from homology"/>
<dbReference type="eggNOG" id="ENOG5033VYX">
    <property type="taxonomic scope" value="Bacteria"/>
</dbReference>
<feature type="chain" id="PRO_5014098500" description="Photosystem I reaction center subunit III" evidence="7">
    <location>
        <begin position="24"/>
        <end position="159"/>
    </location>
</feature>
<dbReference type="STRING" id="317619.GCA_000332315_01939"/>
<comment type="similarity">
    <text evidence="1 6">Belongs to the PsaF family.</text>
</comment>
<dbReference type="GO" id="GO:0009538">
    <property type="term" value="C:photosystem I reaction center"/>
    <property type="evidence" value="ECO:0007669"/>
    <property type="project" value="UniProtKB-UniRule"/>
</dbReference>
<keyword evidence="6" id="KW-0812">Transmembrane</keyword>
<evidence type="ECO:0000313" key="9">
    <source>
        <dbReference type="EMBL" id="KKI98942.1"/>
    </source>
</evidence>
<evidence type="ECO:0000256" key="7">
    <source>
        <dbReference type="SAM" id="SignalP"/>
    </source>
</evidence>
<organism evidence="8">
    <name type="scientific">Prochlorothrix hollandica PCC 9006 = CALU 1027</name>
    <dbReference type="NCBI Taxonomy" id="317619"/>
    <lineage>
        <taxon>Bacteria</taxon>
        <taxon>Bacillati</taxon>
        <taxon>Cyanobacteriota</taxon>
        <taxon>Cyanophyceae</taxon>
        <taxon>Prochlorotrichales</taxon>
        <taxon>Prochlorotrichaceae</taxon>
        <taxon>Prochlorothrix</taxon>
    </lineage>
</organism>
<feature type="transmembrane region" description="Helical" evidence="6">
    <location>
        <begin position="81"/>
        <end position="103"/>
    </location>
</feature>
<evidence type="ECO:0000256" key="1">
    <source>
        <dbReference type="ARBA" id="ARBA00008386"/>
    </source>
</evidence>
<dbReference type="Pfam" id="PF02507">
    <property type="entry name" value="PSI_PsaF"/>
    <property type="match status" value="1"/>
</dbReference>
<accession>I3RY19</accession>